<gene>
    <name evidence="2" type="ORF">BCV70DRAFT_202009</name>
</gene>
<dbReference type="Proteomes" id="UP000246740">
    <property type="component" value="Unassembled WGS sequence"/>
</dbReference>
<proteinExistence type="predicted"/>
<accession>A0A317XK61</accession>
<dbReference type="AlphaFoldDB" id="A0A317XK61"/>
<evidence type="ECO:0000313" key="3">
    <source>
        <dbReference type="Proteomes" id="UP000246740"/>
    </source>
</evidence>
<reference evidence="2 3" key="1">
    <citation type="journal article" date="2018" name="Mol. Biol. Evol.">
        <title>Broad Genomic Sampling Reveals a Smut Pathogenic Ancestry of the Fungal Clade Ustilaginomycotina.</title>
        <authorList>
            <person name="Kijpornyongpan T."/>
            <person name="Mondo S.J."/>
            <person name="Barry K."/>
            <person name="Sandor L."/>
            <person name="Lee J."/>
            <person name="Lipzen A."/>
            <person name="Pangilinan J."/>
            <person name="LaButti K."/>
            <person name="Hainaut M."/>
            <person name="Henrissat B."/>
            <person name="Grigoriev I.V."/>
            <person name="Spatafora J.W."/>
            <person name="Aime M.C."/>
        </authorList>
    </citation>
    <scope>NUCLEOTIDE SEQUENCE [LARGE SCALE GENOMIC DNA]</scope>
    <source>
        <strain evidence="2 3">MCA 3645</strain>
    </source>
</reference>
<name>A0A317XK61_9BASI</name>
<feature type="region of interest" description="Disordered" evidence="1">
    <location>
        <begin position="1"/>
        <end position="28"/>
    </location>
</feature>
<feature type="region of interest" description="Disordered" evidence="1">
    <location>
        <begin position="119"/>
        <end position="155"/>
    </location>
</feature>
<organism evidence="2 3">
    <name type="scientific">Testicularia cyperi</name>
    <dbReference type="NCBI Taxonomy" id="1882483"/>
    <lineage>
        <taxon>Eukaryota</taxon>
        <taxon>Fungi</taxon>
        <taxon>Dikarya</taxon>
        <taxon>Basidiomycota</taxon>
        <taxon>Ustilaginomycotina</taxon>
        <taxon>Ustilaginomycetes</taxon>
        <taxon>Ustilaginales</taxon>
        <taxon>Anthracoideaceae</taxon>
        <taxon>Testicularia</taxon>
    </lineage>
</organism>
<dbReference type="InParanoid" id="A0A317XK61"/>
<sequence>MYSTSTTERASRAHARNIRNRGAPQAPLVPPLASAVGWRVSVVEQRKCARDSASARCQTANSQRHRLRRSQYKCAAVQTWTTSDDRRRGVALTVGGSQGEQERHMGMDNKVSVCVSRLRPSAARPTMDGMNRVSSHPDRKSSLKSLPPSRAAGTQ</sequence>
<evidence type="ECO:0000256" key="1">
    <source>
        <dbReference type="SAM" id="MobiDB-lite"/>
    </source>
</evidence>
<protein>
    <submittedName>
        <fullName evidence="2">Uncharacterized protein</fullName>
    </submittedName>
</protein>
<evidence type="ECO:0000313" key="2">
    <source>
        <dbReference type="EMBL" id="PWY98222.1"/>
    </source>
</evidence>
<dbReference type="EMBL" id="KZ819199">
    <property type="protein sequence ID" value="PWY98222.1"/>
    <property type="molecule type" value="Genomic_DNA"/>
</dbReference>
<keyword evidence="3" id="KW-1185">Reference proteome</keyword>